<dbReference type="OrthoDB" id="9795234at2"/>
<dbReference type="EMBL" id="AP018933">
    <property type="protein sequence ID" value="BBG31375.1"/>
    <property type="molecule type" value="Genomic_DNA"/>
</dbReference>
<organism evidence="1 2">
    <name type="scientific">Zymobacter palmae</name>
    <dbReference type="NCBI Taxonomy" id="33074"/>
    <lineage>
        <taxon>Bacteria</taxon>
        <taxon>Pseudomonadati</taxon>
        <taxon>Pseudomonadota</taxon>
        <taxon>Gammaproteobacteria</taxon>
        <taxon>Oceanospirillales</taxon>
        <taxon>Halomonadaceae</taxon>
        <taxon>Zymobacter group</taxon>
        <taxon>Zymobacter</taxon>
    </lineage>
</organism>
<proteinExistence type="predicted"/>
<evidence type="ECO:0000313" key="1">
    <source>
        <dbReference type="EMBL" id="BBG31375.1"/>
    </source>
</evidence>
<dbReference type="STRING" id="1123510.GCA_000620025_00007"/>
<dbReference type="AlphaFoldDB" id="A0A348HIC3"/>
<name>A0A348HIC3_9GAMM</name>
<keyword evidence="2" id="KW-1185">Reference proteome</keyword>
<gene>
    <name evidence="1" type="ORF">ZBT109_2650</name>
</gene>
<reference evidence="1 2" key="1">
    <citation type="submission" date="2018-09" db="EMBL/GenBank/DDBJ databases">
        <title>Zymobacter palmae IAM14233 (=T109) whole genome analysis.</title>
        <authorList>
            <person name="Yanase H."/>
        </authorList>
    </citation>
    <scope>NUCLEOTIDE SEQUENCE [LARGE SCALE GENOMIC DNA]</scope>
    <source>
        <strain evidence="1 2">IAM14233</strain>
    </source>
</reference>
<evidence type="ECO:0000313" key="2">
    <source>
        <dbReference type="Proteomes" id="UP000267342"/>
    </source>
</evidence>
<keyword evidence="1" id="KW-0418">Kinase</keyword>
<dbReference type="RefSeq" id="WP_027704283.1">
    <property type="nucleotide sequence ID" value="NZ_AP018933.1"/>
</dbReference>
<dbReference type="KEGG" id="zpl:ZBT109_2650"/>
<dbReference type="GO" id="GO:0016301">
    <property type="term" value="F:kinase activity"/>
    <property type="evidence" value="ECO:0007669"/>
    <property type="project" value="UniProtKB-KW"/>
</dbReference>
<accession>A0A348HIC3</accession>
<dbReference type="SUPFAM" id="SSF117074">
    <property type="entry name" value="Hypothetical protein PA1324"/>
    <property type="match status" value="1"/>
</dbReference>
<dbReference type="Proteomes" id="UP000267342">
    <property type="component" value="Chromosome"/>
</dbReference>
<keyword evidence="1" id="KW-0808">Transferase</keyword>
<protein>
    <submittedName>
        <fullName evidence="1">Signal transduction histidine kinase</fullName>
    </submittedName>
</protein>
<dbReference type="PROSITE" id="PS51257">
    <property type="entry name" value="PROKAR_LIPOPROTEIN"/>
    <property type="match status" value="1"/>
</dbReference>
<sequence>MKRLGTMLLFLFTLTGCSLNPWQESQPKRQPFPEDVYKTLPKTGDSSLSGVVMVSTQQGEVHYGNRVEVVAAPATSYSQEAYDALSKGQPVPSADPRAQAYTRHAQTDKQGFFRMMYMPAGRYFVISQVRWKDEQGEQHQIVRDDVTLKPHETTYVNLMNP</sequence>